<dbReference type="InterPro" id="IPR036084">
    <property type="entry name" value="Ser_inhib-like_sf"/>
</dbReference>
<proteinExistence type="predicted"/>
<keyword evidence="6" id="KW-1185">Reference proteome</keyword>
<dbReference type="GO" id="GO:0006508">
    <property type="term" value="P:proteolysis"/>
    <property type="evidence" value="ECO:0007669"/>
    <property type="project" value="TreeGrafter"/>
</dbReference>
<dbReference type="FunFam" id="2.20.100.10:FF:000093">
    <property type="entry name" value="SCO-spondin-like isoform 1"/>
    <property type="match status" value="1"/>
</dbReference>
<name>A0A5E4CPP9_MARMO</name>
<evidence type="ECO:0000256" key="3">
    <source>
        <dbReference type="SAM" id="MobiDB-lite"/>
    </source>
</evidence>
<dbReference type="PROSITE" id="PS50092">
    <property type="entry name" value="TSP1"/>
    <property type="match status" value="3"/>
</dbReference>
<evidence type="ECO:0000313" key="4">
    <source>
        <dbReference type="EMBL" id="KAF7482826.1"/>
    </source>
</evidence>
<evidence type="ECO:0000256" key="1">
    <source>
        <dbReference type="ARBA" id="ARBA00004613"/>
    </source>
</evidence>
<keyword evidence="2" id="KW-0964">Secreted</keyword>
<dbReference type="InterPro" id="IPR036383">
    <property type="entry name" value="TSP1_rpt_sf"/>
</dbReference>
<dbReference type="InterPro" id="IPR050439">
    <property type="entry name" value="ADAMTS_ADAMTS-like"/>
</dbReference>
<dbReference type="GO" id="GO:0005576">
    <property type="term" value="C:extracellular region"/>
    <property type="evidence" value="ECO:0007669"/>
    <property type="project" value="UniProtKB-SubCell"/>
</dbReference>
<dbReference type="SUPFAM" id="SSF57567">
    <property type="entry name" value="Serine protease inhibitors"/>
    <property type="match status" value="1"/>
</dbReference>
<reference evidence="5 6" key="1">
    <citation type="submission" date="2019-04" db="EMBL/GenBank/DDBJ databases">
        <authorList>
            <person name="Alioto T."/>
            <person name="Alioto T."/>
        </authorList>
    </citation>
    <scope>NUCLEOTIDE SEQUENCE [LARGE SCALE GENOMIC DNA]</scope>
</reference>
<dbReference type="GO" id="GO:0030198">
    <property type="term" value="P:extracellular matrix organization"/>
    <property type="evidence" value="ECO:0007669"/>
    <property type="project" value="TreeGrafter"/>
</dbReference>
<dbReference type="EMBL" id="WJEC01000510">
    <property type="protein sequence ID" value="KAF7482826.1"/>
    <property type="molecule type" value="Genomic_DNA"/>
</dbReference>
<dbReference type="SMART" id="SM00209">
    <property type="entry name" value="TSP1"/>
    <property type="match status" value="2"/>
</dbReference>
<reference evidence="4" key="2">
    <citation type="submission" date="2020-08" db="EMBL/GenBank/DDBJ databases">
        <authorList>
            <person name="Shumante A."/>
            <person name="Zimin A.V."/>
            <person name="Puiu D."/>
            <person name="Salzberg S.L."/>
        </authorList>
    </citation>
    <scope>NUCLEOTIDE SEQUENCE</scope>
    <source>
        <strain evidence="4">WC2-LM</strain>
        <tissue evidence="4">Liver</tissue>
    </source>
</reference>
<comment type="subcellular location">
    <subcellularLocation>
        <location evidence="1">Secreted</location>
    </subcellularLocation>
</comment>
<dbReference type="Pfam" id="PF00090">
    <property type="entry name" value="TSP_1"/>
    <property type="match status" value="2"/>
</dbReference>
<dbReference type="PANTHER" id="PTHR13723">
    <property type="entry name" value="ADAMTS A DISINTEGRIN AND METALLOPROTEASE WITH THROMBOSPONDIN MOTIFS PROTEASE"/>
    <property type="match status" value="1"/>
</dbReference>
<gene>
    <name evidence="4" type="ORF">GHT09_005845</name>
    <name evidence="5" type="ORF">MONAX_5E017790</name>
</gene>
<dbReference type="Proteomes" id="UP000335636">
    <property type="component" value="Unassembled WGS sequence"/>
</dbReference>
<evidence type="ECO:0008006" key="7">
    <source>
        <dbReference type="Google" id="ProtNLM"/>
    </source>
</evidence>
<dbReference type="PANTHER" id="PTHR13723:SF305">
    <property type="entry name" value="PROTEIN MADD-4"/>
    <property type="match status" value="1"/>
</dbReference>
<dbReference type="SUPFAM" id="SSF82895">
    <property type="entry name" value="TSP-1 type 1 repeat"/>
    <property type="match status" value="2"/>
</dbReference>
<evidence type="ECO:0000313" key="5">
    <source>
        <dbReference type="EMBL" id="VTJ83747.1"/>
    </source>
</evidence>
<evidence type="ECO:0000313" key="6">
    <source>
        <dbReference type="Proteomes" id="UP000335636"/>
    </source>
</evidence>
<dbReference type="Proteomes" id="UP000662637">
    <property type="component" value="Unassembled WGS sequence"/>
</dbReference>
<sequence length="779" mass="79810">MPRRLHVGPGAALSCCLSPPCACFPAQHLPGGEAQLLRTALPRYVPSLEGGDGGLRAGEGINYTQCLPFSSQCLEAGARGQSGRHASSPAEAKQGPALGPVPALLLSMGVPCALERWEPSIRGRPVPAPPRAQVWCHHKTCVSSPLEATTSLTWGLLGLLRSRECSQPPISEGGRPCPGVHWQSRPCHDNSTQCAGEGSSGAGRARLSRETLTPSAPHSTRVGRALKPLTVLAKVASLSRWQIVGVARVCCPVGSPAPAPAKTCPLGVCASRAQEAASPAVGVPQASSPRMGSVCFQSTAAASTSREPWVSASPPHPAAHYPLPGPWASANGANLRLQEGKGKAPHLSCPVSLLKDMGTVGWGIPENQSRSAGSGLSSWESLEPGEMVTGPCDNCTCVAGILQCSEVPSCPGAGVWGPWGPWEDCSVSCGGGEQLRSRHCARPPCPGLARQSRTCQTQVCREAGCPAGRLYRECLPNGGCPFSCAHVTGQVACFSDGCEEGCHCPEGTFQHGLACVQECPCMLTALLLRELGASSTDAGVHAASLGEEGQPLRPGDELSPGQMFRMGCSNCSCAHGKLSCSIEDCPEAPSFSPWDPWGPCSRSCGGLGTRTRSRQCVHPAPATGGQGCQGPRQDLEYCLSQDCPGAEGSTAEPVTGLPGALLSARCSLMYVLSTLHKTTQSLSSPSCSPCARALAVGLGTVPGPPGAHGNRARAAAGWANSAAYEHTVPQGRVDTGAPTSSLLTRSVASAACELAQCLGAGRAGAPGPGVTGAVVGANP</sequence>
<accession>A0A5E4CPP9</accession>
<organism evidence="5 6">
    <name type="scientific">Marmota monax</name>
    <name type="common">Woodchuck</name>
    <dbReference type="NCBI Taxonomy" id="9995"/>
    <lineage>
        <taxon>Eukaryota</taxon>
        <taxon>Metazoa</taxon>
        <taxon>Chordata</taxon>
        <taxon>Craniata</taxon>
        <taxon>Vertebrata</taxon>
        <taxon>Euteleostomi</taxon>
        <taxon>Mammalia</taxon>
        <taxon>Eutheria</taxon>
        <taxon>Euarchontoglires</taxon>
        <taxon>Glires</taxon>
        <taxon>Rodentia</taxon>
        <taxon>Sciuromorpha</taxon>
        <taxon>Sciuridae</taxon>
        <taxon>Xerinae</taxon>
        <taxon>Marmotini</taxon>
        <taxon>Marmota</taxon>
    </lineage>
</organism>
<dbReference type="GO" id="GO:0004222">
    <property type="term" value="F:metalloendopeptidase activity"/>
    <property type="evidence" value="ECO:0007669"/>
    <property type="project" value="TreeGrafter"/>
</dbReference>
<dbReference type="InterPro" id="IPR000884">
    <property type="entry name" value="TSP1_rpt"/>
</dbReference>
<dbReference type="AlphaFoldDB" id="A0A5E4CPP9"/>
<dbReference type="PROSITE" id="PS51257">
    <property type="entry name" value="PROKAR_LIPOPROTEIN"/>
    <property type="match status" value="1"/>
</dbReference>
<evidence type="ECO:0000256" key="2">
    <source>
        <dbReference type="ARBA" id="ARBA00022525"/>
    </source>
</evidence>
<protein>
    <recommendedName>
        <fullName evidence="7">TIL domain-containing protein</fullName>
    </recommendedName>
</protein>
<dbReference type="GO" id="GO:0031012">
    <property type="term" value="C:extracellular matrix"/>
    <property type="evidence" value="ECO:0007669"/>
    <property type="project" value="TreeGrafter"/>
</dbReference>
<dbReference type="FunFam" id="2.20.100.10:FF:000080">
    <property type="entry name" value="SCO-spondin"/>
    <property type="match status" value="1"/>
</dbReference>
<dbReference type="Gene3D" id="2.20.100.10">
    <property type="entry name" value="Thrombospondin type-1 (TSP1) repeat"/>
    <property type="match status" value="2"/>
</dbReference>
<feature type="region of interest" description="Disordered" evidence="3">
    <location>
        <begin position="191"/>
        <end position="220"/>
    </location>
</feature>
<dbReference type="CDD" id="cd19941">
    <property type="entry name" value="TIL"/>
    <property type="match status" value="1"/>
</dbReference>
<dbReference type="EMBL" id="CABDUW010001755">
    <property type="protein sequence ID" value="VTJ83747.1"/>
    <property type="molecule type" value="Genomic_DNA"/>
</dbReference>